<dbReference type="Pfam" id="PF13456">
    <property type="entry name" value="RVT_3"/>
    <property type="match status" value="1"/>
</dbReference>
<proteinExistence type="predicted"/>
<sequence>MSPMILPWMAPLRCSSLIGRMTCLPKKVKVNLGAIAAICRDESGKFLGASSVVFSGITGPMMLEAPACHEALIFVEDLVLNKVKVASDYLRVIQNLRSDTQLGDNCMIIKEINTKRSSFLACDIGHERRSCNMEAHRLARFATTLSVGRHLWLSSSPTDHLCIPMNILT</sequence>
<evidence type="ECO:0000313" key="1">
    <source>
        <dbReference type="EnsemblPlants" id="EMT03045"/>
    </source>
</evidence>
<dbReference type="InterPro" id="IPR044730">
    <property type="entry name" value="RNase_H-like_dom_plant"/>
</dbReference>
<dbReference type="EnsemblPlants" id="EMT03045">
    <property type="protein sequence ID" value="EMT03045"/>
    <property type="gene ID" value="F775_03696"/>
</dbReference>
<dbReference type="CDD" id="cd06222">
    <property type="entry name" value="RNase_H_like"/>
    <property type="match status" value="1"/>
</dbReference>
<organism evidence="1">
    <name type="scientific">Aegilops tauschii</name>
    <name type="common">Tausch's goatgrass</name>
    <name type="synonym">Aegilops squarrosa</name>
    <dbReference type="NCBI Taxonomy" id="37682"/>
    <lineage>
        <taxon>Eukaryota</taxon>
        <taxon>Viridiplantae</taxon>
        <taxon>Streptophyta</taxon>
        <taxon>Embryophyta</taxon>
        <taxon>Tracheophyta</taxon>
        <taxon>Spermatophyta</taxon>
        <taxon>Magnoliopsida</taxon>
        <taxon>Liliopsida</taxon>
        <taxon>Poales</taxon>
        <taxon>Poaceae</taxon>
        <taxon>BOP clade</taxon>
        <taxon>Pooideae</taxon>
        <taxon>Triticodae</taxon>
        <taxon>Triticeae</taxon>
        <taxon>Triticinae</taxon>
        <taxon>Aegilops</taxon>
    </lineage>
</organism>
<dbReference type="InterPro" id="IPR052929">
    <property type="entry name" value="RNase_H-like_EbsB-rel"/>
</dbReference>
<dbReference type="InterPro" id="IPR036397">
    <property type="entry name" value="RNaseH_sf"/>
</dbReference>
<dbReference type="PANTHER" id="PTHR47074:SF73">
    <property type="entry name" value="OS04G0448401 PROTEIN"/>
    <property type="match status" value="1"/>
</dbReference>
<dbReference type="AlphaFoldDB" id="R7W1D3"/>
<dbReference type="SUPFAM" id="SSF53098">
    <property type="entry name" value="Ribonuclease H-like"/>
    <property type="match status" value="1"/>
</dbReference>
<dbReference type="GO" id="GO:0003676">
    <property type="term" value="F:nucleic acid binding"/>
    <property type="evidence" value="ECO:0007669"/>
    <property type="project" value="InterPro"/>
</dbReference>
<dbReference type="GO" id="GO:0004523">
    <property type="term" value="F:RNA-DNA hybrid ribonuclease activity"/>
    <property type="evidence" value="ECO:0007669"/>
    <property type="project" value="InterPro"/>
</dbReference>
<dbReference type="Gene3D" id="3.30.420.10">
    <property type="entry name" value="Ribonuclease H-like superfamily/Ribonuclease H"/>
    <property type="match status" value="1"/>
</dbReference>
<dbReference type="PANTHER" id="PTHR47074">
    <property type="entry name" value="BNAC02G40300D PROTEIN"/>
    <property type="match status" value="1"/>
</dbReference>
<name>R7W1D3_AEGTA</name>
<protein>
    <submittedName>
        <fullName evidence="1">Uncharacterized protein</fullName>
    </submittedName>
</protein>
<dbReference type="InterPro" id="IPR002156">
    <property type="entry name" value="RNaseH_domain"/>
</dbReference>
<reference evidence="1" key="1">
    <citation type="submission" date="2015-06" db="UniProtKB">
        <authorList>
            <consortium name="EnsemblPlants"/>
        </authorList>
    </citation>
    <scope>IDENTIFICATION</scope>
</reference>
<accession>R7W1D3</accession>
<dbReference type="InterPro" id="IPR012337">
    <property type="entry name" value="RNaseH-like_sf"/>
</dbReference>